<dbReference type="Gene3D" id="1.10.443.10">
    <property type="entry name" value="Intergrase catalytic core"/>
    <property type="match status" value="1"/>
</dbReference>
<dbReference type="InterPro" id="IPR050090">
    <property type="entry name" value="Tyrosine_recombinase_XerCD"/>
</dbReference>
<dbReference type="AlphaFoldDB" id="A0A1B4VBN2"/>
<dbReference type="Proteomes" id="UP000218899">
    <property type="component" value="Chromosome"/>
</dbReference>
<keyword evidence="8" id="KW-1185">Reference proteome</keyword>
<dbReference type="OrthoDB" id="662444at2"/>
<dbReference type="Pfam" id="PF00589">
    <property type="entry name" value="Phage_integrase"/>
    <property type="match status" value="1"/>
</dbReference>
<dbReference type="EMBL" id="AP014936">
    <property type="protein sequence ID" value="BAU49854.1"/>
    <property type="molecule type" value="Genomic_DNA"/>
</dbReference>
<organism evidence="7 8">
    <name type="scientific">Sulfurifustis variabilis</name>
    <dbReference type="NCBI Taxonomy" id="1675686"/>
    <lineage>
        <taxon>Bacteria</taxon>
        <taxon>Pseudomonadati</taxon>
        <taxon>Pseudomonadota</taxon>
        <taxon>Gammaproteobacteria</taxon>
        <taxon>Acidiferrobacterales</taxon>
        <taxon>Acidiferrobacteraceae</taxon>
        <taxon>Sulfurifustis</taxon>
    </lineage>
</organism>
<dbReference type="InterPro" id="IPR013762">
    <property type="entry name" value="Integrase-like_cat_sf"/>
</dbReference>
<accession>A0A1B4VBN2</accession>
<evidence type="ECO:0000256" key="1">
    <source>
        <dbReference type="ARBA" id="ARBA00008857"/>
    </source>
</evidence>
<dbReference type="RefSeq" id="WP_096462213.1">
    <property type="nucleotide sequence ID" value="NZ_AP014936.1"/>
</dbReference>
<keyword evidence="3" id="KW-0238">DNA-binding</keyword>
<protein>
    <submittedName>
        <fullName evidence="7">Integrase</fullName>
    </submittedName>
</protein>
<gene>
    <name evidence="7" type="ORF">SVA_3306</name>
</gene>
<evidence type="ECO:0000256" key="5">
    <source>
        <dbReference type="SAM" id="MobiDB-lite"/>
    </source>
</evidence>
<evidence type="ECO:0000256" key="2">
    <source>
        <dbReference type="ARBA" id="ARBA00022908"/>
    </source>
</evidence>
<dbReference type="PROSITE" id="PS51898">
    <property type="entry name" value="TYR_RECOMBINASE"/>
    <property type="match status" value="1"/>
</dbReference>
<evidence type="ECO:0000256" key="3">
    <source>
        <dbReference type="ARBA" id="ARBA00023125"/>
    </source>
</evidence>
<dbReference type="GO" id="GO:0015074">
    <property type="term" value="P:DNA integration"/>
    <property type="evidence" value="ECO:0007669"/>
    <property type="project" value="UniProtKB-KW"/>
</dbReference>
<dbReference type="GO" id="GO:0006310">
    <property type="term" value="P:DNA recombination"/>
    <property type="evidence" value="ECO:0007669"/>
    <property type="project" value="UniProtKB-KW"/>
</dbReference>
<dbReference type="KEGG" id="sva:SVA_3306"/>
<keyword evidence="2" id="KW-0229">DNA integration</keyword>
<sequence length="377" mass="44330">MERPKLPEGLVWRKRPDGKYFKYIYFKVQYRKRRIRGSSGTADPREAERRLRRIKEQIDNQELYGVRPDRPFRLAAEKLIREFQGSPKTLLMYARAADELNPWIGDDPLRLICKDRLRPFIEARRAAGVSVRTINLTIAFVRRVLRLAAYYWRDQKGMSWIENCPIIQFEKGPAKKPYPLSWDEQERLFDLLPGRIRKAAIVAVNTGLRESPLIRLRWEWEEHCSEIGETVFRLPAEIMKNKKPMVLLLNRPARAAIESMRGYHPELVFGEMYQMTNTSWQYAWREAGLPSGKEYVKGVHNLRHTFGKRLRDAGVAERDVQDLLHHVPRTITRHYSVPELRNLKACLERIAERPAPPTVRHATKVPQRAVSEDRVNY</sequence>
<feature type="region of interest" description="Disordered" evidence="5">
    <location>
        <begin position="357"/>
        <end position="377"/>
    </location>
</feature>
<reference evidence="7 8" key="1">
    <citation type="submission" date="2015-08" db="EMBL/GenBank/DDBJ databases">
        <title>Complete genome sequence of Sulfurifustis variabilis.</title>
        <authorList>
            <person name="Miura A."/>
            <person name="Kojima H."/>
            <person name="Fukui M."/>
        </authorList>
    </citation>
    <scope>NUCLEOTIDE SEQUENCE [LARGE SCALE GENOMIC DNA]</scope>
    <source>
        <strain evidence="8">skN76</strain>
    </source>
</reference>
<evidence type="ECO:0000259" key="6">
    <source>
        <dbReference type="PROSITE" id="PS51898"/>
    </source>
</evidence>
<evidence type="ECO:0000256" key="4">
    <source>
        <dbReference type="ARBA" id="ARBA00023172"/>
    </source>
</evidence>
<dbReference type="GO" id="GO:0003677">
    <property type="term" value="F:DNA binding"/>
    <property type="evidence" value="ECO:0007669"/>
    <property type="project" value="UniProtKB-KW"/>
</dbReference>
<feature type="domain" description="Tyr recombinase" evidence="6">
    <location>
        <begin position="175"/>
        <end position="348"/>
    </location>
</feature>
<evidence type="ECO:0000313" key="8">
    <source>
        <dbReference type="Proteomes" id="UP000218899"/>
    </source>
</evidence>
<keyword evidence="4" id="KW-0233">DNA recombination</keyword>
<dbReference type="PANTHER" id="PTHR30349">
    <property type="entry name" value="PHAGE INTEGRASE-RELATED"/>
    <property type="match status" value="1"/>
</dbReference>
<evidence type="ECO:0000313" key="7">
    <source>
        <dbReference type="EMBL" id="BAU49854.1"/>
    </source>
</evidence>
<dbReference type="InterPro" id="IPR002104">
    <property type="entry name" value="Integrase_catalytic"/>
</dbReference>
<name>A0A1B4VBN2_9GAMM</name>
<comment type="similarity">
    <text evidence="1">Belongs to the 'phage' integrase family.</text>
</comment>
<proteinExistence type="inferred from homology"/>
<dbReference type="PANTHER" id="PTHR30349:SF41">
    <property type="entry name" value="INTEGRASE_RECOMBINASE PROTEIN MJ0367-RELATED"/>
    <property type="match status" value="1"/>
</dbReference>
<dbReference type="InterPro" id="IPR011010">
    <property type="entry name" value="DNA_brk_join_enz"/>
</dbReference>
<dbReference type="SUPFAM" id="SSF56349">
    <property type="entry name" value="DNA breaking-rejoining enzymes"/>
    <property type="match status" value="1"/>
</dbReference>